<protein>
    <submittedName>
        <fullName evidence="1">Uncharacterized protein</fullName>
    </submittedName>
</protein>
<gene>
    <name evidence="1" type="ORF">HNR46_003576</name>
</gene>
<dbReference type="RefSeq" id="WP_184021095.1">
    <property type="nucleotide sequence ID" value="NZ_JACHFD010000024.1"/>
</dbReference>
<comment type="caution">
    <text evidence="1">The sequence shown here is derived from an EMBL/GenBank/DDBJ whole genome shotgun (WGS) entry which is preliminary data.</text>
</comment>
<organism evidence="1 2">
    <name type="scientific">Haloferula luteola</name>
    <dbReference type="NCBI Taxonomy" id="595692"/>
    <lineage>
        <taxon>Bacteria</taxon>
        <taxon>Pseudomonadati</taxon>
        <taxon>Verrucomicrobiota</taxon>
        <taxon>Verrucomicrobiia</taxon>
        <taxon>Verrucomicrobiales</taxon>
        <taxon>Verrucomicrobiaceae</taxon>
        <taxon>Haloferula</taxon>
    </lineage>
</organism>
<keyword evidence="2" id="KW-1185">Reference proteome</keyword>
<reference evidence="1 2" key="1">
    <citation type="submission" date="2020-08" db="EMBL/GenBank/DDBJ databases">
        <title>Genomic Encyclopedia of Type Strains, Phase IV (KMG-IV): sequencing the most valuable type-strain genomes for metagenomic binning, comparative biology and taxonomic classification.</title>
        <authorList>
            <person name="Goeker M."/>
        </authorList>
    </citation>
    <scope>NUCLEOTIDE SEQUENCE [LARGE SCALE GENOMIC DNA]</scope>
    <source>
        <strain evidence="1 2">YC6886</strain>
    </source>
</reference>
<accession>A0A840VHK6</accession>
<dbReference type="EMBL" id="JACHFD010000024">
    <property type="protein sequence ID" value="MBB5353320.1"/>
    <property type="molecule type" value="Genomic_DNA"/>
</dbReference>
<dbReference type="InterPro" id="IPR027417">
    <property type="entry name" value="P-loop_NTPase"/>
</dbReference>
<sequence length="181" mass="19764">MNADLTSLSGGPVRVAVFGTHSQAVAEVLAALAARRSGIPPEVSEVGDLVLARVSWKGEEGQPCIARGLLEDHHPAAIDLALREVDAVLFVMDVQPDQLRAGWEKLMTVGESSRREGFELLDRPFALQYHGDDRHPGFDPDQLDAWLGFPHDRVVRGVTSSAQADQGLMDQLVGWVTKLRH</sequence>
<evidence type="ECO:0000313" key="2">
    <source>
        <dbReference type="Proteomes" id="UP000557717"/>
    </source>
</evidence>
<name>A0A840VHK6_9BACT</name>
<evidence type="ECO:0000313" key="1">
    <source>
        <dbReference type="EMBL" id="MBB5353320.1"/>
    </source>
</evidence>
<proteinExistence type="predicted"/>
<dbReference type="AlphaFoldDB" id="A0A840VHK6"/>
<dbReference type="Gene3D" id="3.40.50.300">
    <property type="entry name" value="P-loop containing nucleotide triphosphate hydrolases"/>
    <property type="match status" value="1"/>
</dbReference>
<dbReference type="Proteomes" id="UP000557717">
    <property type="component" value="Unassembled WGS sequence"/>
</dbReference>